<protein>
    <submittedName>
        <fullName evidence="1">Uncharacterized protein</fullName>
    </submittedName>
</protein>
<reference evidence="1" key="1">
    <citation type="submission" date="2018-02" db="EMBL/GenBank/DDBJ databases">
        <title>Rhizophora mucronata_Transcriptome.</title>
        <authorList>
            <person name="Meera S.P."/>
            <person name="Sreeshan A."/>
            <person name="Augustine A."/>
        </authorList>
    </citation>
    <scope>NUCLEOTIDE SEQUENCE</scope>
    <source>
        <tissue evidence="1">Leaf</tissue>
    </source>
</reference>
<dbReference type="AlphaFoldDB" id="A0A2P2IUC3"/>
<dbReference type="EMBL" id="GGEC01004333">
    <property type="protein sequence ID" value="MBW84816.1"/>
    <property type="molecule type" value="Transcribed_RNA"/>
</dbReference>
<accession>A0A2P2IUC3</accession>
<organism evidence="1">
    <name type="scientific">Rhizophora mucronata</name>
    <name type="common">Asiatic mangrove</name>
    <dbReference type="NCBI Taxonomy" id="61149"/>
    <lineage>
        <taxon>Eukaryota</taxon>
        <taxon>Viridiplantae</taxon>
        <taxon>Streptophyta</taxon>
        <taxon>Embryophyta</taxon>
        <taxon>Tracheophyta</taxon>
        <taxon>Spermatophyta</taxon>
        <taxon>Magnoliopsida</taxon>
        <taxon>eudicotyledons</taxon>
        <taxon>Gunneridae</taxon>
        <taxon>Pentapetalae</taxon>
        <taxon>rosids</taxon>
        <taxon>fabids</taxon>
        <taxon>Malpighiales</taxon>
        <taxon>Rhizophoraceae</taxon>
        <taxon>Rhizophora</taxon>
    </lineage>
</organism>
<proteinExistence type="predicted"/>
<name>A0A2P2IUC3_RHIMU</name>
<evidence type="ECO:0000313" key="1">
    <source>
        <dbReference type="EMBL" id="MBW84816.1"/>
    </source>
</evidence>
<sequence length="35" mass="4015">MPHCELCQCNPFHSIFTKQILNSNSIPSQALEFVH</sequence>